<feature type="transmembrane region" description="Helical" evidence="6">
    <location>
        <begin position="382"/>
        <end position="404"/>
    </location>
</feature>
<feature type="domain" description="ABC3 transporter permease C-terminal" evidence="7">
    <location>
        <begin position="289"/>
        <end position="407"/>
    </location>
</feature>
<evidence type="ECO:0000259" key="7">
    <source>
        <dbReference type="Pfam" id="PF02687"/>
    </source>
</evidence>
<evidence type="ECO:0000259" key="8">
    <source>
        <dbReference type="Pfam" id="PF12704"/>
    </source>
</evidence>
<comment type="subcellular location">
    <subcellularLocation>
        <location evidence="1">Cell membrane</location>
        <topology evidence="1">Multi-pass membrane protein</topology>
    </subcellularLocation>
</comment>
<evidence type="ECO:0000256" key="2">
    <source>
        <dbReference type="ARBA" id="ARBA00022475"/>
    </source>
</evidence>
<proteinExistence type="predicted"/>
<reference evidence="9 10" key="1">
    <citation type="submission" date="2020-06" db="EMBL/GenBank/DDBJ databases">
        <title>Schlegella sp. ID0723 isolated from air conditioner.</title>
        <authorList>
            <person name="Kim D.Y."/>
            <person name="Kim D.-U."/>
        </authorList>
    </citation>
    <scope>NUCLEOTIDE SEQUENCE [LARGE SCALE GENOMIC DNA]</scope>
    <source>
        <strain evidence="9 10">ID0723</strain>
    </source>
</reference>
<evidence type="ECO:0000256" key="6">
    <source>
        <dbReference type="SAM" id="Phobius"/>
    </source>
</evidence>
<dbReference type="Pfam" id="PF02687">
    <property type="entry name" value="FtsX"/>
    <property type="match status" value="1"/>
</dbReference>
<name>A0A7Y6NP31_9BURK</name>
<dbReference type="Pfam" id="PF12704">
    <property type="entry name" value="MacB_PCD"/>
    <property type="match status" value="1"/>
</dbReference>
<protein>
    <submittedName>
        <fullName evidence="9">ABC transporter permease</fullName>
    </submittedName>
</protein>
<dbReference type="RefSeq" id="WP_176069524.1">
    <property type="nucleotide sequence ID" value="NZ_JABWMJ010000005.1"/>
</dbReference>
<organism evidence="9 10">
    <name type="scientific">Piscinibacter koreensis</name>
    <dbReference type="NCBI Taxonomy" id="2742824"/>
    <lineage>
        <taxon>Bacteria</taxon>
        <taxon>Pseudomonadati</taxon>
        <taxon>Pseudomonadota</taxon>
        <taxon>Betaproteobacteria</taxon>
        <taxon>Burkholderiales</taxon>
        <taxon>Sphaerotilaceae</taxon>
        <taxon>Piscinibacter</taxon>
    </lineage>
</organism>
<dbReference type="AlphaFoldDB" id="A0A7Y6NP31"/>
<dbReference type="PANTHER" id="PTHR43738">
    <property type="entry name" value="ABC TRANSPORTER, MEMBRANE PROTEIN"/>
    <property type="match status" value="1"/>
</dbReference>
<evidence type="ECO:0000256" key="4">
    <source>
        <dbReference type="ARBA" id="ARBA00022989"/>
    </source>
</evidence>
<evidence type="ECO:0000256" key="1">
    <source>
        <dbReference type="ARBA" id="ARBA00004651"/>
    </source>
</evidence>
<dbReference type="InterPro" id="IPR025857">
    <property type="entry name" value="MacB_PCD"/>
</dbReference>
<evidence type="ECO:0000313" key="10">
    <source>
        <dbReference type="Proteomes" id="UP000529637"/>
    </source>
</evidence>
<evidence type="ECO:0000313" key="9">
    <source>
        <dbReference type="EMBL" id="NUZ06684.1"/>
    </source>
</evidence>
<comment type="caution">
    <text evidence="9">The sequence shown here is derived from an EMBL/GenBank/DDBJ whole genome shotgun (WGS) entry which is preliminary data.</text>
</comment>
<dbReference type="GO" id="GO:0005886">
    <property type="term" value="C:plasma membrane"/>
    <property type="evidence" value="ECO:0007669"/>
    <property type="project" value="UniProtKB-SubCell"/>
</dbReference>
<dbReference type="EMBL" id="JABWMJ010000005">
    <property type="protein sequence ID" value="NUZ06684.1"/>
    <property type="molecule type" value="Genomic_DNA"/>
</dbReference>
<keyword evidence="5 6" id="KW-0472">Membrane</keyword>
<dbReference type="Proteomes" id="UP000529637">
    <property type="component" value="Unassembled WGS sequence"/>
</dbReference>
<dbReference type="InterPro" id="IPR003838">
    <property type="entry name" value="ABC3_permease_C"/>
</dbReference>
<feature type="domain" description="MacB-like periplasmic core" evidence="8">
    <location>
        <begin position="22"/>
        <end position="210"/>
    </location>
</feature>
<feature type="transmembrane region" description="Helical" evidence="6">
    <location>
        <begin position="17"/>
        <end position="36"/>
    </location>
</feature>
<keyword evidence="3 6" id="KW-0812">Transmembrane</keyword>
<keyword evidence="2" id="KW-1003">Cell membrane</keyword>
<accession>A0A7Y6NP31</accession>
<dbReference type="PANTHER" id="PTHR43738:SF2">
    <property type="entry name" value="ABC TRANSPORTER PERMEASE"/>
    <property type="match status" value="1"/>
</dbReference>
<sequence length="416" mass="44558">MSALWTVAWHSAWHRRFGLSVVVVSVALSTFLLLAVERVRHDVRENFSQAVSGTDLIVGARTGAVQLMLYTVFRIGNATNTIEWSSVKDLERDPAVAWVVPLSLGDSHRGFPVVGTTPLYFERFQYGARRALRFAQGKPFVGVFDAVLGAEVAARLGYGLGERLVLSHGKGEIAGTDHADKPFKVVGILARTGTPVDRSVHISLAGMQAIHLDWIAGMPLPGLAVPVDRVQEHDLTPKAVTAALVGLKSRVQVFSLQRRIAEYEAEPLPGVALDELWSTIAVGERALLIMSALVAMVSFAGLVAVIVTGLEQRRRELAVLRSIGAGPREILVLLITECILVTVLGALLGALACTAVVRLLGPWAEAEFGIGVRPAWPGATEWALLSAVVVAGIIASLVPGWRAYRMSLADGLSPKG</sequence>
<feature type="transmembrane region" description="Helical" evidence="6">
    <location>
        <begin position="330"/>
        <end position="361"/>
    </location>
</feature>
<evidence type="ECO:0000256" key="3">
    <source>
        <dbReference type="ARBA" id="ARBA00022692"/>
    </source>
</evidence>
<gene>
    <name evidence="9" type="ORF">HQN59_13020</name>
</gene>
<evidence type="ECO:0000256" key="5">
    <source>
        <dbReference type="ARBA" id="ARBA00023136"/>
    </source>
</evidence>
<keyword evidence="10" id="KW-1185">Reference proteome</keyword>
<keyword evidence="4 6" id="KW-1133">Transmembrane helix</keyword>
<dbReference type="InterPro" id="IPR051125">
    <property type="entry name" value="ABC-4/HrtB_transporter"/>
</dbReference>
<feature type="transmembrane region" description="Helical" evidence="6">
    <location>
        <begin position="286"/>
        <end position="310"/>
    </location>
</feature>